<evidence type="ECO:0000313" key="2">
    <source>
        <dbReference type="EMBL" id="MFC6669212.1"/>
    </source>
</evidence>
<sequence>MDAAKPEGKAPKPNQVAVVEAPCGSLKRAGNKMTISKSHYHRNRLLRDRIRKDEAGHHAGSSEAMDADDADFLPDYFKEIIEAIKQEEIEPLPLR</sequence>
<proteinExistence type="predicted"/>
<accession>A0ABW1ZUF1</accession>
<feature type="compositionally biased region" description="Basic and acidic residues" evidence="1">
    <location>
        <begin position="1"/>
        <end position="10"/>
    </location>
</feature>
<evidence type="ECO:0000313" key="3">
    <source>
        <dbReference type="Proteomes" id="UP001596422"/>
    </source>
</evidence>
<gene>
    <name evidence="2" type="ORF">ACFQDL_03170</name>
</gene>
<reference evidence="3" key="1">
    <citation type="journal article" date="2019" name="Int. J. Syst. Evol. Microbiol.">
        <title>The Global Catalogue of Microorganisms (GCM) 10K type strain sequencing project: providing services to taxonomists for standard genome sequencing and annotation.</title>
        <authorList>
            <consortium name="The Broad Institute Genomics Platform"/>
            <consortium name="The Broad Institute Genome Sequencing Center for Infectious Disease"/>
            <person name="Wu L."/>
            <person name="Ma J."/>
        </authorList>
    </citation>
    <scope>NUCLEOTIDE SEQUENCE [LARGE SCALE GENOMIC DNA]</scope>
    <source>
        <strain evidence="3">NBRC 111756</strain>
    </source>
</reference>
<name>A0ABW1ZUF1_9GAMM</name>
<comment type="caution">
    <text evidence="2">The sequence shown here is derived from an EMBL/GenBank/DDBJ whole genome shotgun (WGS) entry which is preliminary data.</text>
</comment>
<feature type="region of interest" description="Disordered" evidence="1">
    <location>
        <begin position="1"/>
        <end position="23"/>
    </location>
</feature>
<dbReference type="RefSeq" id="WP_379907790.1">
    <property type="nucleotide sequence ID" value="NZ_JBHSWE010000001.1"/>
</dbReference>
<protein>
    <submittedName>
        <fullName evidence="2">Uncharacterized protein</fullName>
    </submittedName>
</protein>
<organism evidence="2 3">
    <name type="scientific">Marinobacterium aestuariivivens</name>
    <dbReference type="NCBI Taxonomy" id="1698799"/>
    <lineage>
        <taxon>Bacteria</taxon>
        <taxon>Pseudomonadati</taxon>
        <taxon>Pseudomonadota</taxon>
        <taxon>Gammaproteobacteria</taxon>
        <taxon>Oceanospirillales</taxon>
        <taxon>Oceanospirillaceae</taxon>
        <taxon>Marinobacterium</taxon>
    </lineage>
</organism>
<keyword evidence="3" id="KW-1185">Reference proteome</keyword>
<dbReference type="Proteomes" id="UP001596422">
    <property type="component" value="Unassembled WGS sequence"/>
</dbReference>
<evidence type="ECO:0000256" key="1">
    <source>
        <dbReference type="SAM" id="MobiDB-lite"/>
    </source>
</evidence>
<dbReference type="EMBL" id="JBHSWE010000001">
    <property type="protein sequence ID" value="MFC6669212.1"/>
    <property type="molecule type" value="Genomic_DNA"/>
</dbReference>